<keyword evidence="4" id="KW-0663">Pyridoxal phosphate</keyword>
<dbReference type="EMBL" id="CP080647">
    <property type="protein sequence ID" value="QYX79587.1"/>
    <property type="molecule type" value="Genomic_DNA"/>
</dbReference>
<comment type="cofactor">
    <cofactor evidence="1">
        <name>pyridoxal 5'-phosphate</name>
        <dbReference type="ChEBI" id="CHEBI:597326"/>
    </cofactor>
</comment>
<gene>
    <name evidence="6" type="ORF">K1J60_26445</name>
</gene>
<dbReference type="Gene3D" id="3.40.640.10">
    <property type="entry name" value="Type I PLP-dependent aspartate aminotransferase-like (Major domain)"/>
    <property type="match status" value="1"/>
</dbReference>
<feature type="domain" description="Aminotransferase class I/classII large" evidence="5">
    <location>
        <begin position="32"/>
        <end position="385"/>
    </location>
</feature>
<dbReference type="InterPro" id="IPR015424">
    <property type="entry name" value="PyrdxlP-dep_Trfase"/>
</dbReference>
<dbReference type="Pfam" id="PF00155">
    <property type="entry name" value="Aminotran_1_2"/>
    <property type="match status" value="1"/>
</dbReference>
<reference evidence="6 7" key="1">
    <citation type="submission" date="2021-08" db="EMBL/GenBank/DDBJ databases">
        <authorList>
            <person name="Ping M."/>
        </authorList>
    </citation>
    <scope>NUCLEOTIDE SEQUENCE [LARGE SCALE GENOMIC DNA]</scope>
    <source>
        <strain evidence="6 7">MG28</strain>
    </source>
</reference>
<dbReference type="InterPro" id="IPR051326">
    <property type="entry name" value="Kynurenine-oxoglutarate_AT"/>
</dbReference>
<evidence type="ECO:0000256" key="3">
    <source>
        <dbReference type="ARBA" id="ARBA00022679"/>
    </source>
</evidence>
<dbReference type="PANTHER" id="PTHR43807:SF20">
    <property type="entry name" value="FI04487P"/>
    <property type="match status" value="1"/>
</dbReference>
<protein>
    <submittedName>
        <fullName evidence="6">Aminotransferase class I/II-fold pyridoxal phosphate-dependent enzyme</fullName>
    </submittedName>
</protein>
<keyword evidence="7" id="KW-1185">Reference proteome</keyword>
<evidence type="ECO:0000313" key="6">
    <source>
        <dbReference type="EMBL" id="QYX79587.1"/>
    </source>
</evidence>
<dbReference type="InterPro" id="IPR004839">
    <property type="entry name" value="Aminotransferase_I/II_large"/>
</dbReference>
<name>A0ABX8XVG4_9ACTN</name>
<sequence>MAVSWVPAERTHRFGTSIFTEMTRLAERTGSINLGQGVPELPSSPEILQHAAAAITAGRNQYPPATGLPELKEAVAGHRFATTGVAYRPDDEVLVTTGATEAVASALLALCDPGDTVLTFDPCYDAYPAGARMAGARVTAAPLAITGGRFALDPVALRRAVGPRTRVLLLNSPHNPTGMVFTPEELAQIAAVCEEHDLTVVTDEVYEHLVYDGLRHVSIASLPGMRERTLVISSSGKSLNVTGWKVGWACGPAHLVSAVASVKQFLTYASGTPFQGAVAAMLTSGMSWVDGLRDELERNRDRLCEGLRKAGLPFFPGQGGYFVQVDVRPWGYEDGTRFCRELPLRAGVVAVPTSAFYQSAGAPDWLARFSFCKDGDVIEEAVGRLVAAR</sequence>
<organism evidence="6 7">
    <name type="scientific">Streptomyces akebiae</name>
    <dbReference type="NCBI Taxonomy" id="2865673"/>
    <lineage>
        <taxon>Bacteria</taxon>
        <taxon>Bacillati</taxon>
        <taxon>Actinomycetota</taxon>
        <taxon>Actinomycetes</taxon>
        <taxon>Kitasatosporales</taxon>
        <taxon>Streptomycetaceae</taxon>
        <taxon>Streptomyces</taxon>
    </lineage>
</organism>
<dbReference type="RefSeq" id="WP_220648371.1">
    <property type="nucleotide sequence ID" value="NZ_CP080647.1"/>
</dbReference>
<dbReference type="Proteomes" id="UP000827138">
    <property type="component" value="Chromosome"/>
</dbReference>
<dbReference type="CDD" id="cd00609">
    <property type="entry name" value="AAT_like"/>
    <property type="match status" value="1"/>
</dbReference>
<dbReference type="SUPFAM" id="SSF53383">
    <property type="entry name" value="PLP-dependent transferases"/>
    <property type="match status" value="1"/>
</dbReference>
<dbReference type="Gene3D" id="3.90.1150.10">
    <property type="entry name" value="Aspartate Aminotransferase, domain 1"/>
    <property type="match status" value="1"/>
</dbReference>
<dbReference type="InterPro" id="IPR015421">
    <property type="entry name" value="PyrdxlP-dep_Trfase_major"/>
</dbReference>
<dbReference type="GO" id="GO:0008483">
    <property type="term" value="F:transaminase activity"/>
    <property type="evidence" value="ECO:0007669"/>
    <property type="project" value="UniProtKB-KW"/>
</dbReference>
<dbReference type="InterPro" id="IPR015422">
    <property type="entry name" value="PyrdxlP-dep_Trfase_small"/>
</dbReference>
<evidence type="ECO:0000259" key="5">
    <source>
        <dbReference type="Pfam" id="PF00155"/>
    </source>
</evidence>
<evidence type="ECO:0000256" key="4">
    <source>
        <dbReference type="ARBA" id="ARBA00022898"/>
    </source>
</evidence>
<keyword evidence="3" id="KW-0808">Transferase</keyword>
<evidence type="ECO:0000313" key="7">
    <source>
        <dbReference type="Proteomes" id="UP000827138"/>
    </source>
</evidence>
<accession>A0ABX8XVG4</accession>
<keyword evidence="2 6" id="KW-0032">Aminotransferase</keyword>
<evidence type="ECO:0000256" key="2">
    <source>
        <dbReference type="ARBA" id="ARBA00022576"/>
    </source>
</evidence>
<dbReference type="PANTHER" id="PTHR43807">
    <property type="entry name" value="FI04487P"/>
    <property type="match status" value="1"/>
</dbReference>
<proteinExistence type="predicted"/>
<evidence type="ECO:0000256" key="1">
    <source>
        <dbReference type="ARBA" id="ARBA00001933"/>
    </source>
</evidence>